<dbReference type="SUPFAM" id="SSF50156">
    <property type="entry name" value="PDZ domain-like"/>
    <property type="match status" value="1"/>
</dbReference>
<dbReference type="GO" id="GO:0006508">
    <property type="term" value="P:proteolysis"/>
    <property type="evidence" value="ECO:0007669"/>
    <property type="project" value="UniProtKB-KW"/>
</dbReference>
<dbReference type="Gene3D" id="3.30.750.170">
    <property type="match status" value="1"/>
</dbReference>
<gene>
    <name evidence="3" type="ORF">C8D97_11254</name>
</gene>
<dbReference type="GO" id="GO:0008236">
    <property type="term" value="F:serine-type peptidase activity"/>
    <property type="evidence" value="ECO:0007669"/>
    <property type="project" value="InterPro"/>
</dbReference>
<dbReference type="GO" id="GO:0030288">
    <property type="term" value="C:outer membrane-bounded periplasmic space"/>
    <property type="evidence" value="ECO:0007669"/>
    <property type="project" value="TreeGrafter"/>
</dbReference>
<accession>A0A316FD55</accession>
<dbReference type="Gene3D" id="2.30.42.10">
    <property type="match status" value="1"/>
</dbReference>
<name>A0A316FD55_9GAMM</name>
<evidence type="ECO:0000313" key="4">
    <source>
        <dbReference type="Proteomes" id="UP000245790"/>
    </source>
</evidence>
<dbReference type="PROSITE" id="PS50106">
    <property type="entry name" value="PDZ"/>
    <property type="match status" value="1"/>
</dbReference>
<protein>
    <submittedName>
        <fullName evidence="3">C-terminal processing protease CtpA/Prc</fullName>
    </submittedName>
</protein>
<sequence>MMQYRALVKVARWLFISVLALISACGGGSSDSSGPTLGGSTFQQCSVPDQNQVWFDYLQDWYLFYQDLPSSIDPEAYSSVSAMLNDVRSAQDRFSYIITKQEYDEFFNSGSFFGYGFSLDRQMFNDSFVIRYVFNNSGAANAGLQRGDRLTTINGYTISEIQQQNIDDETVFGPDEEGFTIEVTYTNTNGDSLTTNIVKGDVATNTVFAADVINTQVGAVGYLSFQHGFIEPSEAELQSAFETLSAGNPNQLILDLRYNGGGRISIAQILGSLVGGDTTNNEILGTLDYNDKHQDSNSTYRFNNQTNKLAIDRLIVLTTDNTCSASEMIINGIDPFIEVVTIGTTTCGKPIGMSPQEYCDMVMSAINFKVVNAEGFGDYFDGISSQCVVNDSIVADWGSTNDPVFAEGLYYAQNSSCSISKMNGFERYIAPENRENYQSILFNNTY</sequence>
<evidence type="ECO:0000259" key="2">
    <source>
        <dbReference type="PROSITE" id="PS50106"/>
    </source>
</evidence>
<proteinExistence type="predicted"/>
<dbReference type="PROSITE" id="PS51257">
    <property type="entry name" value="PROKAR_LIPOPROTEIN"/>
    <property type="match status" value="1"/>
</dbReference>
<dbReference type="InterPro" id="IPR041613">
    <property type="entry name" value="Pept_S41_N"/>
</dbReference>
<dbReference type="PANTHER" id="PTHR32060">
    <property type="entry name" value="TAIL-SPECIFIC PROTEASE"/>
    <property type="match status" value="1"/>
</dbReference>
<keyword evidence="4" id="KW-1185">Reference proteome</keyword>
<dbReference type="Pfam" id="PF03572">
    <property type="entry name" value="Peptidase_S41"/>
    <property type="match status" value="1"/>
</dbReference>
<dbReference type="PANTHER" id="PTHR32060:SF30">
    <property type="entry name" value="CARBOXY-TERMINAL PROCESSING PROTEASE CTPA"/>
    <property type="match status" value="1"/>
</dbReference>
<dbReference type="RefSeq" id="WP_109764689.1">
    <property type="nucleotide sequence ID" value="NZ_QGGU01000012.1"/>
</dbReference>
<feature type="chain" id="PRO_5016336292" evidence="1">
    <location>
        <begin position="21"/>
        <end position="446"/>
    </location>
</feature>
<dbReference type="EMBL" id="QGGU01000012">
    <property type="protein sequence ID" value="PWK46818.1"/>
    <property type="molecule type" value="Genomic_DNA"/>
</dbReference>
<feature type="signal peptide" evidence="1">
    <location>
        <begin position="1"/>
        <end position="20"/>
    </location>
</feature>
<dbReference type="Pfam" id="PF18294">
    <property type="entry name" value="Pept_S41_N"/>
    <property type="match status" value="1"/>
</dbReference>
<dbReference type="Proteomes" id="UP000245790">
    <property type="component" value="Unassembled WGS sequence"/>
</dbReference>
<dbReference type="InterPro" id="IPR005151">
    <property type="entry name" value="Tail-specific_protease"/>
</dbReference>
<dbReference type="GO" id="GO:0004175">
    <property type="term" value="F:endopeptidase activity"/>
    <property type="evidence" value="ECO:0007669"/>
    <property type="project" value="TreeGrafter"/>
</dbReference>
<keyword evidence="1" id="KW-0732">Signal</keyword>
<dbReference type="OrthoDB" id="7168509at2"/>
<dbReference type="AlphaFoldDB" id="A0A316FD55"/>
<comment type="caution">
    <text evidence="3">The sequence shown here is derived from an EMBL/GenBank/DDBJ whole genome shotgun (WGS) entry which is preliminary data.</text>
</comment>
<dbReference type="SUPFAM" id="SSF52096">
    <property type="entry name" value="ClpP/crotonase"/>
    <property type="match status" value="1"/>
</dbReference>
<dbReference type="GO" id="GO:0007165">
    <property type="term" value="P:signal transduction"/>
    <property type="evidence" value="ECO:0007669"/>
    <property type="project" value="TreeGrafter"/>
</dbReference>
<dbReference type="CDD" id="cd07561">
    <property type="entry name" value="Peptidase_S41_CPP_like"/>
    <property type="match status" value="1"/>
</dbReference>
<keyword evidence="3" id="KW-0378">Hydrolase</keyword>
<evidence type="ECO:0000256" key="1">
    <source>
        <dbReference type="SAM" id="SignalP"/>
    </source>
</evidence>
<feature type="domain" description="PDZ" evidence="2">
    <location>
        <begin position="108"/>
        <end position="166"/>
    </location>
</feature>
<reference evidence="3 4" key="1">
    <citation type="submission" date="2018-05" db="EMBL/GenBank/DDBJ databases">
        <title>Genomic Encyclopedia of Type Strains, Phase IV (KMG-IV): sequencing the most valuable type-strain genomes for metagenomic binning, comparative biology and taxonomic classification.</title>
        <authorList>
            <person name="Goeker M."/>
        </authorList>
    </citation>
    <scope>NUCLEOTIDE SEQUENCE [LARGE SCALE GENOMIC DNA]</scope>
    <source>
        <strain evidence="3 4">DSM 25350</strain>
    </source>
</reference>
<keyword evidence="3" id="KW-0645">Protease</keyword>
<dbReference type="Pfam" id="PF00595">
    <property type="entry name" value="PDZ"/>
    <property type="match status" value="1"/>
</dbReference>
<evidence type="ECO:0000313" key="3">
    <source>
        <dbReference type="EMBL" id="PWK46818.1"/>
    </source>
</evidence>
<dbReference type="InterPro" id="IPR036034">
    <property type="entry name" value="PDZ_sf"/>
</dbReference>
<dbReference type="InterPro" id="IPR029045">
    <property type="entry name" value="ClpP/crotonase-like_dom_sf"/>
</dbReference>
<dbReference type="InterPro" id="IPR001478">
    <property type="entry name" value="PDZ"/>
</dbReference>
<dbReference type="Gene3D" id="3.90.226.10">
    <property type="entry name" value="2-enoyl-CoA Hydratase, Chain A, domain 1"/>
    <property type="match status" value="1"/>
</dbReference>
<organism evidence="3 4">
    <name type="scientific">Pleionea mediterranea</name>
    <dbReference type="NCBI Taxonomy" id="523701"/>
    <lineage>
        <taxon>Bacteria</taxon>
        <taxon>Pseudomonadati</taxon>
        <taxon>Pseudomonadota</taxon>
        <taxon>Gammaproteobacteria</taxon>
        <taxon>Oceanospirillales</taxon>
        <taxon>Pleioneaceae</taxon>
        <taxon>Pleionea</taxon>
    </lineage>
</organism>